<dbReference type="InterPro" id="IPR011701">
    <property type="entry name" value="MFS"/>
</dbReference>
<dbReference type="Gene3D" id="1.20.1250.20">
    <property type="entry name" value="MFS general substrate transporter like domains"/>
    <property type="match status" value="2"/>
</dbReference>
<dbReference type="GO" id="GO:0022857">
    <property type="term" value="F:transmembrane transporter activity"/>
    <property type="evidence" value="ECO:0007669"/>
    <property type="project" value="InterPro"/>
</dbReference>
<dbReference type="Proteomes" id="UP000595254">
    <property type="component" value="Chromosome"/>
</dbReference>
<dbReference type="PANTHER" id="PTHR43124">
    <property type="entry name" value="PURINE EFFLUX PUMP PBUE"/>
    <property type="match status" value="1"/>
</dbReference>
<evidence type="ECO:0000256" key="1">
    <source>
        <dbReference type="ARBA" id="ARBA00004651"/>
    </source>
</evidence>
<dbReference type="PANTHER" id="PTHR43124:SF3">
    <property type="entry name" value="CHLORAMPHENICOL EFFLUX PUMP RV0191"/>
    <property type="match status" value="1"/>
</dbReference>
<sequence length="398" mass="44124">MNKLNPAKNRCLLLVLSFIFWFSHFLYIPILSPYLEEMGGNYAIIGIVLSSYGLMQFLFRVPFGIFSDLLKVRKPFIIFGMVVSTLSCMTFALTDSLGWVLLSRSLAGIAAATWVAFTILFSSYFADRDLHRAMGSISFVIVLAQLLGMMVSGYIVDQWGWHAPFWMGGIIGFLGILLSLFIFEPKGGILKEKVNIKELLSVMREPMLLKVSLLSIFAHSIIFTTMFGFTPTYALKIGLQASEIGILIFSFMIPHAIATLYSGKIFVPLFGKWKLLKIAFGLTAIFTLCTPFIVTKGMLCLIQALNGFSLGLLFPLFLGMVVETTPLEKRATAMGAYQAIYAIGMFAGPFIAGILNSYLGIEAGFYFSGLLSASAVIFMIVWTRNESRAVDQKWNING</sequence>
<dbReference type="InterPro" id="IPR036259">
    <property type="entry name" value="MFS_trans_sf"/>
</dbReference>
<protein>
    <submittedName>
        <fullName evidence="8">MFS transporter</fullName>
    </submittedName>
</protein>
<dbReference type="KEGG" id="ppsr:I6J18_08950"/>
<dbReference type="InterPro" id="IPR050189">
    <property type="entry name" value="MFS_Efflux_Transporters"/>
</dbReference>
<keyword evidence="5" id="KW-1133">Transmembrane helix</keyword>
<keyword evidence="9" id="KW-1185">Reference proteome</keyword>
<dbReference type="AlphaFoldDB" id="A0A974NRS1"/>
<dbReference type="SUPFAM" id="SSF103473">
    <property type="entry name" value="MFS general substrate transporter"/>
    <property type="match status" value="1"/>
</dbReference>
<dbReference type="EMBL" id="CP068053">
    <property type="protein sequence ID" value="QQT02603.1"/>
    <property type="molecule type" value="Genomic_DNA"/>
</dbReference>
<name>A0A974NRS1_PERPY</name>
<organism evidence="8 9">
    <name type="scientific">Peribacillus psychrosaccharolyticus</name>
    <name type="common">Bacillus psychrosaccharolyticus</name>
    <dbReference type="NCBI Taxonomy" id="1407"/>
    <lineage>
        <taxon>Bacteria</taxon>
        <taxon>Bacillati</taxon>
        <taxon>Bacillota</taxon>
        <taxon>Bacilli</taxon>
        <taxon>Bacillales</taxon>
        <taxon>Bacillaceae</taxon>
        <taxon>Peribacillus</taxon>
    </lineage>
</organism>
<evidence type="ECO:0000256" key="2">
    <source>
        <dbReference type="ARBA" id="ARBA00022448"/>
    </source>
</evidence>
<dbReference type="InterPro" id="IPR020846">
    <property type="entry name" value="MFS_dom"/>
</dbReference>
<evidence type="ECO:0000256" key="4">
    <source>
        <dbReference type="ARBA" id="ARBA00022692"/>
    </source>
</evidence>
<evidence type="ECO:0000256" key="6">
    <source>
        <dbReference type="ARBA" id="ARBA00023136"/>
    </source>
</evidence>
<keyword evidence="3" id="KW-1003">Cell membrane</keyword>
<reference evidence="8 9" key="1">
    <citation type="submission" date="2021-01" db="EMBL/GenBank/DDBJ databases">
        <title>FDA dAtabase for Regulatory Grade micrObial Sequences (FDA-ARGOS): Supporting development and validation of Infectious Disease Dx tests.</title>
        <authorList>
            <person name="Nelson B."/>
            <person name="Plummer A."/>
            <person name="Tallon L."/>
            <person name="Sadzewicz L."/>
            <person name="Zhao X."/>
            <person name="Boylan J."/>
            <person name="Ott S."/>
            <person name="Bowen H."/>
            <person name="Vavikolanu K."/>
            <person name="Mehta A."/>
            <person name="Aluvathingal J."/>
            <person name="Nadendla S."/>
            <person name="Myers T."/>
            <person name="Yan Y."/>
            <person name="Sichtig H."/>
        </authorList>
    </citation>
    <scope>NUCLEOTIDE SEQUENCE [LARGE SCALE GENOMIC DNA]</scope>
    <source>
        <strain evidence="8 9">FDAARGOS_1161</strain>
    </source>
</reference>
<evidence type="ECO:0000259" key="7">
    <source>
        <dbReference type="PROSITE" id="PS50850"/>
    </source>
</evidence>
<proteinExistence type="predicted"/>
<evidence type="ECO:0000256" key="3">
    <source>
        <dbReference type="ARBA" id="ARBA00022475"/>
    </source>
</evidence>
<keyword evidence="2" id="KW-0813">Transport</keyword>
<keyword evidence="6" id="KW-0472">Membrane</keyword>
<dbReference type="RefSeq" id="WP_040372666.1">
    <property type="nucleotide sequence ID" value="NZ_CP068053.1"/>
</dbReference>
<feature type="domain" description="Major facilitator superfamily (MFS) profile" evidence="7">
    <location>
        <begin position="9"/>
        <end position="387"/>
    </location>
</feature>
<dbReference type="GO" id="GO:0005886">
    <property type="term" value="C:plasma membrane"/>
    <property type="evidence" value="ECO:0007669"/>
    <property type="project" value="UniProtKB-SubCell"/>
</dbReference>
<evidence type="ECO:0000313" key="9">
    <source>
        <dbReference type="Proteomes" id="UP000595254"/>
    </source>
</evidence>
<comment type="subcellular location">
    <subcellularLocation>
        <location evidence="1">Cell membrane</location>
        <topology evidence="1">Multi-pass membrane protein</topology>
    </subcellularLocation>
</comment>
<gene>
    <name evidence="8" type="ORF">I6J18_08950</name>
</gene>
<keyword evidence="4" id="KW-0812">Transmembrane</keyword>
<dbReference type="PROSITE" id="PS50850">
    <property type="entry name" value="MFS"/>
    <property type="match status" value="1"/>
</dbReference>
<dbReference type="PRINTS" id="PR01035">
    <property type="entry name" value="TCRTETA"/>
</dbReference>
<accession>A0A974NRS1</accession>
<dbReference type="InterPro" id="IPR001958">
    <property type="entry name" value="Tet-R_TetA/multi-R_MdtG-like"/>
</dbReference>
<evidence type="ECO:0000256" key="5">
    <source>
        <dbReference type="ARBA" id="ARBA00022989"/>
    </source>
</evidence>
<evidence type="ECO:0000313" key="8">
    <source>
        <dbReference type="EMBL" id="QQT02603.1"/>
    </source>
</evidence>
<dbReference type="Pfam" id="PF07690">
    <property type="entry name" value="MFS_1"/>
    <property type="match status" value="1"/>
</dbReference>